<proteinExistence type="inferred from homology"/>
<keyword evidence="7" id="KW-1185">Reference proteome</keyword>
<dbReference type="RefSeq" id="WP_078755893.1">
    <property type="nucleotide sequence ID" value="NZ_FUWO01000008.1"/>
</dbReference>
<organism evidence="6 7">
    <name type="scientific">Globicatella sulfidifaciens DSM 15739</name>
    <dbReference type="NCBI Taxonomy" id="1121925"/>
    <lineage>
        <taxon>Bacteria</taxon>
        <taxon>Bacillati</taxon>
        <taxon>Bacillota</taxon>
        <taxon>Bacilli</taxon>
        <taxon>Lactobacillales</taxon>
        <taxon>Aerococcaceae</taxon>
        <taxon>Globicatella</taxon>
    </lineage>
</organism>
<gene>
    <name evidence="6" type="ORF">SAMN02746011_01142</name>
</gene>
<dbReference type="OrthoDB" id="9785745at2"/>
<dbReference type="STRING" id="1121925.SAMN02746011_01142"/>
<name>A0A1T4LME2_9LACT</name>
<dbReference type="AlphaFoldDB" id="A0A1T4LME2"/>
<evidence type="ECO:0000313" key="7">
    <source>
        <dbReference type="Proteomes" id="UP000189941"/>
    </source>
</evidence>
<dbReference type="SUPFAM" id="SSF46785">
    <property type="entry name" value="Winged helix' DNA-binding domain"/>
    <property type="match status" value="1"/>
</dbReference>
<keyword evidence="3 6" id="KW-0238">DNA-binding</keyword>
<dbReference type="InterPro" id="IPR005119">
    <property type="entry name" value="LysR_subst-bd"/>
</dbReference>
<dbReference type="Pfam" id="PF03466">
    <property type="entry name" value="LysR_substrate"/>
    <property type="match status" value="1"/>
</dbReference>
<dbReference type="InterPro" id="IPR000847">
    <property type="entry name" value="LysR_HTH_N"/>
</dbReference>
<keyword evidence="4" id="KW-0804">Transcription</keyword>
<evidence type="ECO:0000256" key="1">
    <source>
        <dbReference type="ARBA" id="ARBA00009437"/>
    </source>
</evidence>
<protein>
    <submittedName>
        <fullName evidence="6">DNA-binding transcriptional regulator, LysR family</fullName>
    </submittedName>
</protein>
<dbReference type="PANTHER" id="PTHR30126:SF40">
    <property type="entry name" value="HTH-TYPE TRANSCRIPTIONAL REGULATOR GLTR"/>
    <property type="match status" value="1"/>
</dbReference>
<dbReference type="Gene3D" id="3.40.190.10">
    <property type="entry name" value="Periplasmic binding protein-like II"/>
    <property type="match status" value="2"/>
</dbReference>
<dbReference type="SUPFAM" id="SSF53850">
    <property type="entry name" value="Periplasmic binding protein-like II"/>
    <property type="match status" value="1"/>
</dbReference>
<dbReference type="GO" id="GO:0003700">
    <property type="term" value="F:DNA-binding transcription factor activity"/>
    <property type="evidence" value="ECO:0007669"/>
    <property type="project" value="InterPro"/>
</dbReference>
<dbReference type="PANTHER" id="PTHR30126">
    <property type="entry name" value="HTH-TYPE TRANSCRIPTIONAL REGULATOR"/>
    <property type="match status" value="1"/>
</dbReference>
<dbReference type="Pfam" id="PF00126">
    <property type="entry name" value="HTH_1"/>
    <property type="match status" value="1"/>
</dbReference>
<dbReference type="InterPro" id="IPR036390">
    <property type="entry name" value="WH_DNA-bd_sf"/>
</dbReference>
<evidence type="ECO:0000313" key="6">
    <source>
        <dbReference type="EMBL" id="SJZ55873.1"/>
    </source>
</evidence>
<evidence type="ECO:0000256" key="3">
    <source>
        <dbReference type="ARBA" id="ARBA00023125"/>
    </source>
</evidence>
<evidence type="ECO:0000256" key="2">
    <source>
        <dbReference type="ARBA" id="ARBA00023015"/>
    </source>
</evidence>
<dbReference type="InterPro" id="IPR036388">
    <property type="entry name" value="WH-like_DNA-bd_sf"/>
</dbReference>
<evidence type="ECO:0000256" key="4">
    <source>
        <dbReference type="ARBA" id="ARBA00023163"/>
    </source>
</evidence>
<sequence length="295" mass="34173">MLDNRYVTFLELAKQLNYTRTAEKLSLTQPTVTKHIQAIEEDLKIKLFTYKNKTLSLSEDGHYLVEELSLISNKINEIKQYFSRKSNQNNLIIGASHTIGEYFIPKYTNILSQDFHQFSYHLIIENHAVLLNKLNNQEIDCALISGPLDKKGEYNEYEFYCDEIVLICNQNHPFAHQKVRLSDLDQETFVLRETDSGLYQSLHCQLKAQNYSIDSFNNVSHIGNISLISHIIQQQNKLSFFYRSTIENDLKSGQVAQIYLPDIDLTQRFVLIYNPKLIEKSSIASLLNLLKINTA</sequence>
<reference evidence="7" key="1">
    <citation type="submission" date="2017-02" db="EMBL/GenBank/DDBJ databases">
        <authorList>
            <person name="Varghese N."/>
            <person name="Submissions S."/>
        </authorList>
    </citation>
    <scope>NUCLEOTIDE SEQUENCE [LARGE SCALE GENOMIC DNA]</scope>
    <source>
        <strain evidence="7">DSM 15739</strain>
    </source>
</reference>
<comment type="similarity">
    <text evidence="1">Belongs to the LysR transcriptional regulatory family.</text>
</comment>
<accession>A0A1T4LME2</accession>
<dbReference type="Gene3D" id="1.10.10.10">
    <property type="entry name" value="Winged helix-like DNA-binding domain superfamily/Winged helix DNA-binding domain"/>
    <property type="match status" value="1"/>
</dbReference>
<dbReference type="PRINTS" id="PR00039">
    <property type="entry name" value="HTHLYSR"/>
</dbReference>
<feature type="domain" description="HTH lysR-type" evidence="5">
    <location>
        <begin position="1"/>
        <end position="58"/>
    </location>
</feature>
<dbReference type="GO" id="GO:0000976">
    <property type="term" value="F:transcription cis-regulatory region binding"/>
    <property type="evidence" value="ECO:0007669"/>
    <property type="project" value="TreeGrafter"/>
</dbReference>
<keyword evidence="2" id="KW-0805">Transcription regulation</keyword>
<dbReference type="PROSITE" id="PS50931">
    <property type="entry name" value="HTH_LYSR"/>
    <property type="match status" value="1"/>
</dbReference>
<dbReference type="Proteomes" id="UP000189941">
    <property type="component" value="Unassembled WGS sequence"/>
</dbReference>
<evidence type="ECO:0000259" key="5">
    <source>
        <dbReference type="PROSITE" id="PS50931"/>
    </source>
</evidence>
<dbReference type="EMBL" id="FUWO01000008">
    <property type="protein sequence ID" value="SJZ55873.1"/>
    <property type="molecule type" value="Genomic_DNA"/>
</dbReference>